<feature type="transmembrane region" description="Helical" evidence="7">
    <location>
        <begin position="110"/>
        <end position="137"/>
    </location>
</feature>
<dbReference type="GO" id="GO:0055085">
    <property type="term" value="P:transmembrane transport"/>
    <property type="evidence" value="ECO:0007669"/>
    <property type="project" value="InterPro"/>
</dbReference>
<dbReference type="PANTHER" id="PTHR30151">
    <property type="entry name" value="ALKANE SULFONATE ABC TRANSPORTER-RELATED, MEMBRANE SUBUNIT"/>
    <property type="match status" value="1"/>
</dbReference>
<dbReference type="InterPro" id="IPR000515">
    <property type="entry name" value="MetI-like"/>
</dbReference>
<dbReference type="GO" id="GO:0010438">
    <property type="term" value="P:cellular response to sulfur starvation"/>
    <property type="evidence" value="ECO:0007669"/>
    <property type="project" value="TreeGrafter"/>
</dbReference>
<keyword evidence="5 7" id="KW-1133">Transmembrane helix</keyword>
<dbReference type="InterPro" id="IPR035906">
    <property type="entry name" value="MetI-like_sf"/>
</dbReference>
<reference evidence="9 10" key="1">
    <citation type="submission" date="2020-12" db="EMBL/GenBank/DDBJ databases">
        <title>FDA dAtabase for Regulatory Grade micrObial Sequences (FDA-ARGOS): Supporting development and validation of Infectious Disease Dx tests.</title>
        <authorList>
            <person name="Sproer C."/>
            <person name="Gronow S."/>
            <person name="Severitt S."/>
            <person name="Schroder I."/>
            <person name="Tallon L."/>
            <person name="Sadzewicz L."/>
            <person name="Zhao X."/>
            <person name="Boylan J."/>
            <person name="Ott S."/>
            <person name="Bowen H."/>
            <person name="Vavikolanu K."/>
            <person name="Mehta A."/>
            <person name="Aluvathingal J."/>
            <person name="Nadendla S."/>
            <person name="Lowell S."/>
            <person name="Myers T."/>
            <person name="Yan Y."/>
            <person name="Sichtig H."/>
        </authorList>
    </citation>
    <scope>NUCLEOTIDE SEQUENCE [LARGE SCALE GENOMIC DNA]</scope>
    <source>
        <strain evidence="9 10">FDAARGOS_990</strain>
    </source>
</reference>
<evidence type="ECO:0000256" key="4">
    <source>
        <dbReference type="ARBA" id="ARBA00022692"/>
    </source>
</evidence>
<evidence type="ECO:0000313" key="10">
    <source>
        <dbReference type="Proteomes" id="UP000595374"/>
    </source>
</evidence>
<feature type="transmembrane region" description="Helical" evidence="7">
    <location>
        <begin position="222"/>
        <end position="240"/>
    </location>
</feature>
<protein>
    <submittedName>
        <fullName evidence="9">ABC transporter permease</fullName>
    </submittedName>
</protein>
<feature type="domain" description="ABC transmembrane type-1" evidence="8">
    <location>
        <begin position="59"/>
        <end position="243"/>
    </location>
</feature>
<feature type="transmembrane region" description="Helical" evidence="7">
    <location>
        <begin position="188"/>
        <end position="210"/>
    </location>
</feature>
<feature type="transmembrane region" description="Helical" evidence="7">
    <location>
        <begin position="39"/>
        <end position="60"/>
    </location>
</feature>
<evidence type="ECO:0000256" key="1">
    <source>
        <dbReference type="ARBA" id="ARBA00004651"/>
    </source>
</evidence>
<dbReference type="SUPFAM" id="SSF161098">
    <property type="entry name" value="MetI-like"/>
    <property type="match status" value="1"/>
</dbReference>
<feature type="transmembrane region" description="Helical" evidence="7">
    <location>
        <begin position="67"/>
        <end position="90"/>
    </location>
</feature>
<evidence type="ECO:0000256" key="6">
    <source>
        <dbReference type="ARBA" id="ARBA00023136"/>
    </source>
</evidence>
<dbReference type="PROSITE" id="PS50928">
    <property type="entry name" value="ABC_TM1"/>
    <property type="match status" value="1"/>
</dbReference>
<dbReference type="Gene3D" id="1.10.3720.10">
    <property type="entry name" value="MetI-like"/>
    <property type="match status" value="1"/>
</dbReference>
<dbReference type="Proteomes" id="UP000595374">
    <property type="component" value="Chromosome"/>
</dbReference>
<comment type="subcellular location">
    <subcellularLocation>
        <location evidence="1 7">Cell membrane</location>
        <topology evidence="1 7">Multi-pass membrane protein</topology>
    </subcellularLocation>
</comment>
<keyword evidence="3" id="KW-1003">Cell membrane</keyword>
<dbReference type="Pfam" id="PF00528">
    <property type="entry name" value="BPD_transp_1"/>
    <property type="match status" value="1"/>
</dbReference>
<keyword evidence="4 7" id="KW-0812">Transmembrane</keyword>
<gene>
    <name evidence="9" type="ORF">I6H47_01075</name>
</gene>
<feature type="transmembrane region" description="Helical" evidence="7">
    <location>
        <begin position="7"/>
        <end position="27"/>
    </location>
</feature>
<dbReference type="AlphaFoldDB" id="A0A7T3ZZS9"/>
<name>A0A7T3ZZS9_9MICO</name>
<organism evidence="9 10">
    <name type="scientific">Brevibacterium casei</name>
    <dbReference type="NCBI Taxonomy" id="33889"/>
    <lineage>
        <taxon>Bacteria</taxon>
        <taxon>Bacillati</taxon>
        <taxon>Actinomycetota</taxon>
        <taxon>Actinomycetes</taxon>
        <taxon>Micrococcales</taxon>
        <taxon>Brevibacteriaceae</taxon>
        <taxon>Brevibacterium</taxon>
    </lineage>
</organism>
<dbReference type="CDD" id="cd06261">
    <property type="entry name" value="TM_PBP2"/>
    <property type="match status" value="1"/>
</dbReference>
<evidence type="ECO:0000256" key="2">
    <source>
        <dbReference type="ARBA" id="ARBA00022448"/>
    </source>
</evidence>
<dbReference type="GO" id="GO:0005886">
    <property type="term" value="C:plasma membrane"/>
    <property type="evidence" value="ECO:0007669"/>
    <property type="project" value="UniProtKB-SubCell"/>
</dbReference>
<evidence type="ECO:0000256" key="7">
    <source>
        <dbReference type="RuleBase" id="RU363032"/>
    </source>
</evidence>
<dbReference type="RefSeq" id="WP_198499678.1">
    <property type="nucleotide sequence ID" value="NZ_CP065989.1"/>
</dbReference>
<evidence type="ECO:0000259" key="8">
    <source>
        <dbReference type="PROSITE" id="PS50928"/>
    </source>
</evidence>
<keyword evidence="2 7" id="KW-0813">Transport</keyword>
<evidence type="ECO:0000256" key="3">
    <source>
        <dbReference type="ARBA" id="ARBA00022475"/>
    </source>
</evidence>
<evidence type="ECO:0000256" key="5">
    <source>
        <dbReference type="ARBA" id="ARBA00022989"/>
    </source>
</evidence>
<comment type="similarity">
    <text evidence="7">Belongs to the binding-protein-dependent transport system permease family.</text>
</comment>
<sequence length="260" mass="28116">MSAPNHLTLFFTRAWLPVGIVAVWWVASANSTSLYFPPLQTILSTLWSGLLVDGLVTDVLPSVAKFLLGFAIAAVLGIVLGICIGMSSALRAATEPIVQFLRSLPPPVLLPIGLLLFGIGPSMSVAIIVIGAIWPTLLNTVDGVRSLDPLVKDMSRSYRLTMPQYIRFVLLPNAGPQIFAGLRTTLQISIILIVVSEMVASTSGIGFYLLNSQQTFAVAETWAGTLLLGILGYLANLAFLRLERFVLRWQYGMRALTSKG</sequence>
<proteinExistence type="inferred from homology"/>
<keyword evidence="6 7" id="KW-0472">Membrane</keyword>
<dbReference type="PANTHER" id="PTHR30151:SF25">
    <property type="entry name" value="TAURINE TRANSPORT SYSTEM PERMEASE PROTEIN TAUC"/>
    <property type="match status" value="1"/>
</dbReference>
<evidence type="ECO:0000313" key="9">
    <source>
        <dbReference type="EMBL" id="QQB14622.1"/>
    </source>
</evidence>
<accession>A0A7T3ZZS9</accession>
<dbReference type="EMBL" id="CP065989">
    <property type="protein sequence ID" value="QQB14622.1"/>
    <property type="molecule type" value="Genomic_DNA"/>
</dbReference>